<name>A0AAE4JYF4_9CYAN</name>
<evidence type="ECO:0000259" key="2">
    <source>
        <dbReference type="Pfam" id="PF20429"/>
    </source>
</evidence>
<dbReference type="EMBL" id="JAVMIP010000007">
    <property type="protein sequence ID" value="MDS3860939.1"/>
    <property type="molecule type" value="Genomic_DNA"/>
</dbReference>
<reference evidence="4" key="1">
    <citation type="submission" date="2023-07" db="EMBL/GenBank/DDBJ databases">
        <authorList>
            <person name="Luz R."/>
            <person name="Cordeiro R."/>
            <person name="Fonseca A."/>
            <person name="Goncalves V."/>
        </authorList>
    </citation>
    <scope>NUCLEOTIDE SEQUENCE [LARGE SCALE GENOMIC DNA]</scope>
    <source>
        <strain evidence="4">BACA0444</strain>
    </source>
</reference>
<dbReference type="AlphaFoldDB" id="A0AAE4JYF4"/>
<sequence>MTLWQVDFSERPLTNPQGQTLWELLIVDPSGQILHQAQCPQTQARFDWLIRQLEICIQKTGSCPERIQLFRPQSLSVFELAANELNLMVEPTRHTPALKRLLAAQAERYPTAANYTGEPYQPLHITSLPPVPLPEHLWGDGWQFTGLMAGELETHLITQPIPILSLRMDMLPSQLGLAASVIIPGIIIYGGRRSMALARWCQEQNPAEVEFIAGQPDGLIMSAGLRERWVLATFDDPQVRQSAQGFMTRRAAAQGLHFLLIQPDESGVTYTGLWLLQQSSS</sequence>
<comment type="caution">
    <text evidence="3">The sequence shown here is derived from an EMBL/GenBank/DDBJ whole genome shotgun (WGS) entry which is preliminary data.</text>
</comment>
<organism evidence="3 4">
    <name type="scientific">Pseudocalidococcus azoricus BACA0444</name>
    <dbReference type="NCBI Taxonomy" id="2918990"/>
    <lineage>
        <taxon>Bacteria</taxon>
        <taxon>Bacillati</taxon>
        <taxon>Cyanobacteriota</taxon>
        <taxon>Cyanophyceae</taxon>
        <taxon>Acaryochloridales</taxon>
        <taxon>Thermosynechococcaceae</taxon>
        <taxon>Pseudocalidococcus</taxon>
        <taxon>Pseudocalidococcus azoricus</taxon>
    </lineage>
</organism>
<feature type="domain" description="RNA-binding protein Tab2/Atab2 C-terminal" evidence="2">
    <location>
        <begin position="121"/>
        <end position="277"/>
    </location>
</feature>
<dbReference type="InterPro" id="IPR046760">
    <property type="entry name" value="Tab2-like_N"/>
</dbReference>
<proteinExistence type="predicted"/>
<feature type="domain" description="RNA-binding protein Tab2-like N-terminal" evidence="1">
    <location>
        <begin position="3"/>
        <end position="104"/>
    </location>
</feature>
<dbReference type="GO" id="GO:0003723">
    <property type="term" value="F:RNA binding"/>
    <property type="evidence" value="ECO:0007669"/>
    <property type="project" value="InterPro"/>
</dbReference>
<evidence type="ECO:0000313" key="4">
    <source>
        <dbReference type="Proteomes" id="UP001268256"/>
    </source>
</evidence>
<gene>
    <name evidence="3" type="ORF">RIF25_08945</name>
</gene>
<keyword evidence="4" id="KW-1185">Reference proteome</keyword>
<accession>A0AAE4JYF4</accession>
<dbReference type="Pfam" id="PF20429">
    <property type="entry name" value="Tab2-like_C"/>
    <property type="match status" value="1"/>
</dbReference>
<evidence type="ECO:0000259" key="1">
    <source>
        <dbReference type="Pfam" id="PF06485"/>
    </source>
</evidence>
<dbReference type="RefSeq" id="WP_322878199.1">
    <property type="nucleotide sequence ID" value="NZ_JAVMIP010000007.1"/>
</dbReference>
<dbReference type="PANTHER" id="PTHR34556:SF2">
    <property type="entry name" value="PROTEIN TAB2 HOMOLOG, CHLOROPLASTIC"/>
    <property type="match status" value="1"/>
</dbReference>
<evidence type="ECO:0000313" key="3">
    <source>
        <dbReference type="EMBL" id="MDS3860939.1"/>
    </source>
</evidence>
<dbReference type="Proteomes" id="UP001268256">
    <property type="component" value="Unassembled WGS sequence"/>
</dbReference>
<dbReference type="InterPro" id="IPR009472">
    <property type="entry name" value="Tab2-like"/>
</dbReference>
<protein>
    <submittedName>
        <fullName evidence="3">Tab2/Atab2 family RNA-binding protein</fullName>
    </submittedName>
</protein>
<dbReference type="InterPro" id="IPR046761">
    <property type="entry name" value="Tab2-like_C"/>
</dbReference>
<dbReference type="PANTHER" id="PTHR34556">
    <property type="match status" value="1"/>
</dbReference>
<dbReference type="Pfam" id="PF06485">
    <property type="entry name" value="Tab2-like_N"/>
    <property type="match status" value="1"/>
</dbReference>